<keyword evidence="1" id="KW-0863">Zinc-finger</keyword>
<dbReference type="PROSITE" id="PS50994">
    <property type="entry name" value="INTEGRASE"/>
    <property type="match status" value="1"/>
</dbReference>
<feature type="domain" description="CCHC-type" evidence="4">
    <location>
        <begin position="630"/>
        <end position="645"/>
    </location>
</feature>
<dbReference type="RefSeq" id="XP_026060500.1">
    <property type="nucleotide sequence ID" value="XM_026204715.1"/>
</dbReference>
<evidence type="ECO:0000256" key="1">
    <source>
        <dbReference type="PROSITE-ProRule" id="PRU00047"/>
    </source>
</evidence>
<evidence type="ECO:0000256" key="3">
    <source>
        <dbReference type="SAM" id="MobiDB-lite"/>
    </source>
</evidence>
<evidence type="ECO:0000256" key="2">
    <source>
        <dbReference type="SAM" id="Coils"/>
    </source>
</evidence>
<feature type="compositionally biased region" description="Basic and acidic residues" evidence="3">
    <location>
        <begin position="67"/>
        <end position="79"/>
    </location>
</feature>
<dbReference type="InterPro" id="IPR041588">
    <property type="entry name" value="Integrase_H2C2"/>
</dbReference>
<accession>A0A6P6JLK9</accession>
<proteinExistence type="predicted"/>
<dbReference type="InterPro" id="IPR040676">
    <property type="entry name" value="DUF5641"/>
</dbReference>
<dbReference type="Pfam" id="PF17921">
    <property type="entry name" value="Integrase_H2C2"/>
    <property type="match status" value="1"/>
</dbReference>
<reference evidence="7" key="1">
    <citation type="submission" date="2025-08" db="UniProtKB">
        <authorList>
            <consortium name="RefSeq"/>
        </authorList>
    </citation>
    <scope>IDENTIFICATION</scope>
    <source>
        <strain evidence="7">Wakin</strain>
        <tissue evidence="7">Muscle</tissue>
    </source>
</reference>
<dbReference type="KEGG" id="caua:113044600"/>
<evidence type="ECO:0000313" key="7">
    <source>
        <dbReference type="RefSeq" id="XP_026060500.1"/>
    </source>
</evidence>
<dbReference type="InterPro" id="IPR012337">
    <property type="entry name" value="RNaseH-like_sf"/>
</dbReference>
<keyword evidence="1" id="KW-0479">Metal-binding</keyword>
<dbReference type="CDD" id="cd01644">
    <property type="entry name" value="RT_pepA17"/>
    <property type="match status" value="1"/>
</dbReference>
<keyword evidence="6" id="KW-1185">Reference proteome</keyword>
<dbReference type="GeneID" id="113044600"/>
<dbReference type="OrthoDB" id="8046937at2759"/>
<dbReference type="PROSITE" id="PS50158">
    <property type="entry name" value="ZF_CCHC"/>
    <property type="match status" value="1"/>
</dbReference>
<dbReference type="GO" id="GO:0008270">
    <property type="term" value="F:zinc ion binding"/>
    <property type="evidence" value="ECO:0007669"/>
    <property type="project" value="UniProtKB-KW"/>
</dbReference>
<dbReference type="Gene3D" id="3.30.420.10">
    <property type="entry name" value="Ribonuclease H-like superfamily/Ribonuclease H"/>
    <property type="match status" value="1"/>
</dbReference>
<dbReference type="Proteomes" id="UP000515129">
    <property type="component" value="Chromosome 26"/>
</dbReference>
<evidence type="ECO:0000259" key="4">
    <source>
        <dbReference type="PROSITE" id="PS50158"/>
    </source>
</evidence>
<feature type="region of interest" description="Disordered" evidence="3">
    <location>
        <begin position="53"/>
        <end position="79"/>
    </location>
</feature>
<dbReference type="InterPro" id="IPR008042">
    <property type="entry name" value="Retrotrans_Pao"/>
</dbReference>
<keyword evidence="2" id="KW-0175">Coiled coil</keyword>
<sequence>MDVNRSDSVLDQVIQALEDEKAQLEGKLETEIDVSERQKYEERLAEINADLQANKTKLQGSSSQVEQEVRRSERERRPTEKMLELRRDELAKRERKFMFTYLNFKAEAQFIRSKLKEQCSKTELGDMIVTAEKREAELKQTYESIRAMNVPSQDIRRKMDSSTSVTSEVTVLLKRRCAEVDTKEFDAEAVKETLLQLLQRDDAKSIYGSTVSRAEKESQQGSHMSVKRAEAAARLAAKRAELNREKEISAQRKEVLAQQERLKMLEEQRDLEVMEAEYSVYAEEESRLNAEIRETNEKCALPLCQHPLQHNSHSCTKVSTFQPLAQPCSENKLETKVDEVVLVKALTESLAMTKLPAPEPFTFTGDPLKFIEWRTCFKALIETNCTTSAHRLFYLKKYISGDALSVLEGTFYRSDEDAYTQAWDALNKRYGHPFVVQRAFRTKLSNWPKIGPKESLKLREFSDFLISCKNAMPHVHGLGVLDDCEENQKLLQKLPDFITTRWNRHVSKALDDEKPYPSFAEFSDFVAEEARIACNPVSSLHALKHADERLGKEQKRFKASALMQNVKPIAKNFNALERETCTKLNPSATRDKRQLECICCQQNHFIYKCEKFAAMPLEEKKRFVINNKMCFGCLRVGHISKNCRKRATCNICRQSHPSPLHEERLQGGKPEASSDERASISLCSVGMDNYNRTSMIVPVWLSCATKDSPEILAYALLDTQSSNTFINQDICDKLQVHTEPVKLKLSTMTDRATIEDCQRVDGLRVRGYSLQEYIELPPVYTQDYIPLERDSIPTCKKAQKWTHLLSVADKMPDLLDCPVGLLIGYDCPRALKPTQVISGNDNEPYAVKTDLGWSIVGSIAPNSCSRDVTGFCHRISVKELPAITPASIIRTLEADFRDTDSKERTISQEDIQFFQQLDERVQHNREGHVEMPLPFRKRPQLPNNKKLAVVRLRYLKRKMERSPKYRKDYVRFMDSVFRDGDAEEATTTGKEDSTWYIPHHGVYHPRKPEKIRVVFDCSAKFEGTSLNDHLLTGPDLTNTLTGVLCRFREHQIAIVCDVEKMFHRFHVNLDDRDFLRFLWWEEGNTEKEPKEYCMRVHIFGAASSPGCANYGMKYLASKYEKDYPLAASFIRKNFYVDDGLVSIDSNEKANKLINEARDVLAKGKLRLHKFVSNSREVLNAIPESERASVVKDVDLNYNELPMQSVLGVKWNIETDTFSFKVDLTEKAATRRGILSVVASVYDPLGFLAPYIFVGKRVLQEMCKRGVGWDEPLPSDLKPKWDTWLHDLENLQRIRIPRCFIPENMGKIQKIELHHFSDASSEGYGQCSYIRTVADEQVHCALVMGKARVAPTKVFSIPRLELTAATVSASVSHLLREELDLEINEEFFWTDSQIVLGYIKNEARRFHVFVANRVQKIRDSTDPKQWFYVETNQNPADCTSRGSKVADLIDSSWLKGPKFLWEKEIVTHKTSPKLLVGDPEVKVLKTDACVRDNFLERLTRFSDWNTAINAIARIKRLVKRDRSGFISVEEREKAALVLIKAAQKEAFEEELKCLSQNPAKLPKNNRLYQLDPVLQNELLRVGGRLRKSNAALELKHPIILPKEGIVTQLILDHCHKKIQHQGRGQTLNELRSSGYWIMGASNVVAKYIKNCVTCRKLRRPVEEQRMADLPADRVEPSPPFLYSGIDCFGPFYTKQGRKEFKRYGLLFTCLSSRAVHLEMLEDLTTDAFLNALRCFIAIRGAVRQIRSDQGTNFVGARNELEKGLKDLDQERISTYLASKQCDFLMNVPEASHMGGVWERQIRTVRSVMNAVLAQAKGRLDDTSLRTFFYEAMLIVNNRPLTTNTINDPESLEPLTPNHLLTMKTSVPLPPPGKFIREDLYARKRWRRVQYLSEQFWSRWRKEYLANLSLRQQWHKPRRNVQIGDVVIVKEDNVHRNEWRLARVVETSADDDGLVRKVKLQMGQSKLGKKGERLTQITLLERPIQKIVVIVENNS</sequence>
<dbReference type="PANTHER" id="PTHR47331">
    <property type="entry name" value="PHD-TYPE DOMAIN-CONTAINING PROTEIN"/>
    <property type="match status" value="1"/>
</dbReference>
<dbReference type="GO" id="GO:0015074">
    <property type="term" value="P:DNA integration"/>
    <property type="evidence" value="ECO:0007669"/>
    <property type="project" value="InterPro"/>
</dbReference>
<dbReference type="InterPro" id="IPR001878">
    <property type="entry name" value="Znf_CCHC"/>
</dbReference>
<dbReference type="InterPro" id="IPR001584">
    <property type="entry name" value="Integrase_cat-core"/>
</dbReference>
<feature type="domain" description="Integrase catalytic" evidence="5">
    <location>
        <begin position="1673"/>
        <end position="1863"/>
    </location>
</feature>
<evidence type="ECO:0000259" key="5">
    <source>
        <dbReference type="PROSITE" id="PS50994"/>
    </source>
</evidence>
<feature type="coiled-coil region" evidence="2">
    <location>
        <begin position="232"/>
        <end position="291"/>
    </location>
</feature>
<dbReference type="Gene3D" id="1.10.340.70">
    <property type="match status" value="1"/>
</dbReference>
<dbReference type="InterPro" id="IPR043502">
    <property type="entry name" value="DNA/RNA_pol_sf"/>
</dbReference>
<evidence type="ECO:0000313" key="6">
    <source>
        <dbReference type="Proteomes" id="UP000515129"/>
    </source>
</evidence>
<dbReference type="SUPFAM" id="SSF56672">
    <property type="entry name" value="DNA/RNA polymerases"/>
    <property type="match status" value="1"/>
</dbReference>
<dbReference type="Pfam" id="PF03564">
    <property type="entry name" value="DUF1759"/>
    <property type="match status" value="1"/>
</dbReference>
<keyword evidence="1" id="KW-0862">Zinc</keyword>
<dbReference type="GO" id="GO:0003676">
    <property type="term" value="F:nucleic acid binding"/>
    <property type="evidence" value="ECO:0007669"/>
    <property type="project" value="InterPro"/>
</dbReference>
<dbReference type="PANTHER" id="PTHR47331:SF5">
    <property type="entry name" value="RIBONUCLEASE H"/>
    <property type="match status" value="1"/>
</dbReference>
<dbReference type="SUPFAM" id="SSF53098">
    <property type="entry name" value="Ribonuclease H-like"/>
    <property type="match status" value="1"/>
</dbReference>
<protein>
    <submittedName>
        <fullName evidence="7">Uncharacterized protein LOC113044600</fullName>
    </submittedName>
</protein>
<dbReference type="Pfam" id="PF18701">
    <property type="entry name" value="DUF5641"/>
    <property type="match status" value="1"/>
</dbReference>
<name>A0A6P6JLK9_CARAU</name>
<dbReference type="InterPro" id="IPR005312">
    <property type="entry name" value="DUF1759"/>
</dbReference>
<dbReference type="InterPro" id="IPR036397">
    <property type="entry name" value="RNaseH_sf"/>
</dbReference>
<dbReference type="Pfam" id="PF05380">
    <property type="entry name" value="Peptidase_A17"/>
    <property type="match status" value="1"/>
</dbReference>
<organism evidence="6 7">
    <name type="scientific">Carassius auratus</name>
    <name type="common">Goldfish</name>
    <dbReference type="NCBI Taxonomy" id="7957"/>
    <lineage>
        <taxon>Eukaryota</taxon>
        <taxon>Metazoa</taxon>
        <taxon>Chordata</taxon>
        <taxon>Craniata</taxon>
        <taxon>Vertebrata</taxon>
        <taxon>Euteleostomi</taxon>
        <taxon>Actinopterygii</taxon>
        <taxon>Neopterygii</taxon>
        <taxon>Teleostei</taxon>
        <taxon>Ostariophysi</taxon>
        <taxon>Cypriniformes</taxon>
        <taxon>Cyprinidae</taxon>
        <taxon>Cyprininae</taxon>
        <taxon>Carassius</taxon>
    </lineage>
</organism>
<gene>
    <name evidence="7" type="primary">LOC113044600</name>
</gene>